<dbReference type="FunFam" id="2.40.30.10:FF:000008">
    <property type="entry name" value="Translation initiation factor IF-2"/>
    <property type="match status" value="1"/>
</dbReference>
<keyword evidence="3" id="KW-0547">Nucleotide-binding</keyword>
<accession>X0U837</accession>
<dbReference type="GO" id="GO:0003743">
    <property type="term" value="F:translation initiation factor activity"/>
    <property type="evidence" value="ECO:0007669"/>
    <property type="project" value="UniProtKB-KW"/>
</dbReference>
<keyword evidence="4" id="KW-0648">Protein biosynthesis</keyword>
<name>X0U837_9ZZZZ</name>
<evidence type="ECO:0000259" key="7">
    <source>
        <dbReference type="Pfam" id="PF11987"/>
    </source>
</evidence>
<dbReference type="FunFam" id="2.40.30.10:FF:000054">
    <property type="entry name" value="Translation initiation factor IF-2"/>
    <property type="match status" value="1"/>
</dbReference>
<evidence type="ECO:0000256" key="5">
    <source>
        <dbReference type="ARBA" id="ARBA00023134"/>
    </source>
</evidence>
<comment type="caution">
    <text evidence="9">The sequence shown here is derived from an EMBL/GenBank/DDBJ whole genome shotgun (WGS) entry which is preliminary data.</text>
</comment>
<dbReference type="EMBL" id="BARS01006243">
    <property type="protein sequence ID" value="GAF84675.1"/>
    <property type="molecule type" value="Genomic_DNA"/>
</dbReference>
<sequence>ILLVAEVQELKANPQRPAVGTVIEAELDSTRGPMATMLVQAGTLHVADVIVADETYGKVKAMFNEKGQRLKAADPSTPVKVMGLSAVPHAGDAFTVVKNGQLARSLVTERQRQSAAASVRPLRAMTLESLYGEISTGKIKELNIVLKADVQGTLDAVRTALEQLSEEQVRVNIVHAATGIITESDVMLALASKGIVIGFSSRPDTGASCLAETEGVDIRHYDVIYNLIEDVTKAMQGMLEPVYVEVVEGHAEVRQVFRVRGGRIAGCHVRDGVVTRGASARVLRQDEAIHTSRVASLRRFQEDVKEVQAGYECGIGIEGFQDFKEDDVIELFSQQRKS</sequence>
<dbReference type="AlphaFoldDB" id="X0U837"/>
<dbReference type="PANTHER" id="PTHR43381">
    <property type="entry name" value="TRANSLATION INITIATION FACTOR IF-2-RELATED"/>
    <property type="match status" value="1"/>
</dbReference>
<dbReference type="FunFam" id="3.40.50.10050:FF:000001">
    <property type="entry name" value="Translation initiation factor IF-2"/>
    <property type="match status" value="1"/>
</dbReference>
<feature type="non-terminal residue" evidence="9">
    <location>
        <position position="1"/>
    </location>
</feature>
<evidence type="ECO:0000256" key="6">
    <source>
        <dbReference type="ARBA" id="ARBA00025162"/>
    </source>
</evidence>
<keyword evidence="2" id="KW-0396">Initiation factor</keyword>
<dbReference type="PANTHER" id="PTHR43381:SF5">
    <property type="entry name" value="TR-TYPE G DOMAIN-CONTAINING PROTEIN"/>
    <property type="match status" value="1"/>
</dbReference>
<evidence type="ECO:0000259" key="8">
    <source>
        <dbReference type="Pfam" id="PF22042"/>
    </source>
</evidence>
<evidence type="ECO:0000256" key="1">
    <source>
        <dbReference type="ARBA" id="ARBA00007733"/>
    </source>
</evidence>
<dbReference type="CDD" id="cd03692">
    <property type="entry name" value="mtIF2_IVc"/>
    <property type="match status" value="1"/>
</dbReference>
<dbReference type="CDD" id="cd03702">
    <property type="entry name" value="IF2_mtIF2_II"/>
    <property type="match status" value="1"/>
</dbReference>
<dbReference type="Gene3D" id="3.40.50.10050">
    <property type="entry name" value="Translation initiation factor IF- 2, domain 3"/>
    <property type="match status" value="1"/>
</dbReference>
<gene>
    <name evidence="9" type="ORF">S01H1_12198</name>
</gene>
<reference evidence="9" key="1">
    <citation type="journal article" date="2014" name="Front. Microbiol.">
        <title>High frequency of phylogenetically diverse reductive dehalogenase-homologous genes in deep subseafloor sedimentary metagenomes.</title>
        <authorList>
            <person name="Kawai M."/>
            <person name="Futagami T."/>
            <person name="Toyoda A."/>
            <person name="Takaki Y."/>
            <person name="Nishi S."/>
            <person name="Hori S."/>
            <person name="Arai W."/>
            <person name="Tsubouchi T."/>
            <person name="Morono Y."/>
            <person name="Uchiyama I."/>
            <person name="Ito T."/>
            <person name="Fujiyama A."/>
            <person name="Inagaki F."/>
            <person name="Takami H."/>
        </authorList>
    </citation>
    <scope>NUCLEOTIDE SEQUENCE</scope>
    <source>
        <strain evidence="9">Expedition CK06-06</strain>
    </source>
</reference>
<proteinExistence type="inferred from homology"/>
<keyword evidence="5" id="KW-0342">GTP-binding</keyword>
<comment type="function">
    <text evidence="6">One of the essential components for the initiation of protein synthesis. Protects formylmethionyl-tRNA from spontaneous hydrolysis and promotes its binding to the 30S ribosomal subunits. Also involved in the hydrolysis of GTP during the formation of the 70S ribosomal complex.</text>
</comment>
<dbReference type="InterPro" id="IPR044145">
    <property type="entry name" value="IF2_II"/>
</dbReference>
<dbReference type="InterPro" id="IPR015760">
    <property type="entry name" value="TIF_IF2"/>
</dbReference>
<dbReference type="InterPro" id="IPR023115">
    <property type="entry name" value="TIF_IF2_dom3"/>
</dbReference>
<comment type="similarity">
    <text evidence="1">Belongs to the TRAFAC class translation factor GTPase superfamily. Classic translation factor GTPase family. IF-2 subfamily.</text>
</comment>
<evidence type="ECO:0000313" key="9">
    <source>
        <dbReference type="EMBL" id="GAF84675.1"/>
    </source>
</evidence>
<dbReference type="InterPro" id="IPR036925">
    <property type="entry name" value="TIF_IF2_dom3_sf"/>
</dbReference>
<dbReference type="SUPFAM" id="SSF52156">
    <property type="entry name" value="Initiation factor IF2/eIF5b, domain 3"/>
    <property type="match status" value="1"/>
</dbReference>
<dbReference type="InterPro" id="IPR009000">
    <property type="entry name" value="Transl_B-barrel_sf"/>
</dbReference>
<dbReference type="Pfam" id="PF22042">
    <property type="entry name" value="EF-G_D2"/>
    <property type="match status" value="1"/>
</dbReference>
<feature type="domain" description="Elongation factor G-like" evidence="8">
    <location>
        <begin position="17"/>
        <end position="97"/>
    </location>
</feature>
<dbReference type="Gene3D" id="2.40.30.10">
    <property type="entry name" value="Translation factors"/>
    <property type="match status" value="2"/>
</dbReference>
<dbReference type="Pfam" id="PF11987">
    <property type="entry name" value="IF-2"/>
    <property type="match status" value="1"/>
</dbReference>
<evidence type="ECO:0000256" key="3">
    <source>
        <dbReference type="ARBA" id="ARBA00022741"/>
    </source>
</evidence>
<dbReference type="InterPro" id="IPR053905">
    <property type="entry name" value="EF-G-like_DII"/>
</dbReference>
<dbReference type="SUPFAM" id="SSF50447">
    <property type="entry name" value="Translation proteins"/>
    <property type="match status" value="2"/>
</dbReference>
<protein>
    <submittedName>
        <fullName evidence="9">Uncharacterized protein</fullName>
    </submittedName>
</protein>
<feature type="domain" description="Translation initiation factor IF- 2" evidence="7">
    <location>
        <begin position="123"/>
        <end position="232"/>
    </location>
</feature>
<evidence type="ECO:0000256" key="2">
    <source>
        <dbReference type="ARBA" id="ARBA00022540"/>
    </source>
</evidence>
<dbReference type="GO" id="GO:0005829">
    <property type="term" value="C:cytosol"/>
    <property type="evidence" value="ECO:0007669"/>
    <property type="project" value="TreeGrafter"/>
</dbReference>
<organism evidence="9">
    <name type="scientific">marine sediment metagenome</name>
    <dbReference type="NCBI Taxonomy" id="412755"/>
    <lineage>
        <taxon>unclassified sequences</taxon>
        <taxon>metagenomes</taxon>
        <taxon>ecological metagenomes</taxon>
    </lineage>
</organism>
<evidence type="ECO:0000256" key="4">
    <source>
        <dbReference type="ARBA" id="ARBA00022917"/>
    </source>
</evidence>
<dbReference type="GO" id="GO:0005525">
    <property type="term" value="F:GTP binding"/>
    <property type="evidence" value="ECO:0007669"/>
    <property type="project" value="UniProtKB-KW"/>
</dbReference>